<dbReference type="NCBIfam" id="TIGR02532">
    <property type="entry name" value="IV_pilin_GFxxxE"/>
    <property type="match status" value="1"/>
</dbReference>
<dbReference type="AlphaFoldDB" id="A0A1G1WZ77"/>
<evidence type="ECO:0008006" key="5">
    <source>
        <dbReference type="Google" id="ProtNLM"/>
    </source>
</evidence>
<evidence type="ECO:0000313" key="3">
    <source>
        <dbReference type="EMBL" id="OGY32640.1"/>
    </source>
</evidence>
<sequence>MLSILKTKRGFTLIELLVVIAILAILLVIVLVAVNPARQTRDARNTQRRADVLTILNAVNQYFIENGSFPAGGFPTCPTTGNIGTGGENIAADVVPDFVAALPKDPSPAGTDADTGYDICQSSGDRVTVSAPNTEGGVATVSATR</sequence>
<reference evidence="3 4" key="1">
    <citation type="journal article" date="2016" name="Nat. Commun.">
        <title>Thousands of microbial genomes shed light on interconnected biogeochemical processes in an aquifer system.</title>
        <authorList>
            <person name="Anantharaman K."/>
            <person name="Brown C.T."/>
            <person name="Hug L.A."/>
            <person name="Sharon I."/>
            <person name="Castelle C.J."/>
            <person name="Probst A.J."/>
            <person name="Thomas B.C."/>
            <person name="Singh A."/>
            <person name="Wilkins M.J."/>
            <person name="Karaoz U."/>
            <person name="Brodie E.L."/>
            <person name="Williams K.H."/>
            <person name="Hubbard S.S."/>
            <person name="Banfield J.F."/>
        </authorList>
    </citation>
    <scope>NUCLEOTIDE SEQUENCE [LARGE SCALE GENOMIC DNA]</scope>
</reference>
<protein>
    <recommendedName>
        <fullName evidence="5">Type II secretion system protein GspG C-terminal domain-containing protein</fullName>
    </recommendedName>
</protein>
<dbReference type="PANTHER" id="PTHR30093">
    <property type="entry name" value="GENERAL SECRETION PATHWAY PROTEIN G"/>
    <property type="match status" value="1"/>
</dbReference>
<evidence type="ECO:0000313" key="4">
    <source>
        <dbReference type="Proteomes" id="UP000179279"/>
    </source>
</evidence>
<accession>A0A1G1WZ77</accession>
<dbReference type="SUPFAM" id="SSF54523">
    <property type="entry name" value="Pili subunits"/>
    <property type="match status" value="1"/>
</dbReference>
<dbReference type="InterPro" id="IPR045584">
    <property type="entry name" value="Pilin-like"/>
</dbReference>
<keyword evidence="2" id="KW-1133">Transmembrane helix</keyword>
<feature type="compositionally biased region" description="Polar residues" evidence="1">
    <location>
        <begin position="124"/>
        <end position="133"/>
    </location>
</feature>
<gene>
    <name evidence="3" type="ORF">A3A57_01945</name>
</gene>
<dbReference type="Proteomes" id="UP000179279">
    <property type="component" value="Unassembled WGS sequence"/>
</dbReference>
<feature type="transmembrane region" description="Helical" evidence="2">
    <location>
        <begin position="12"/>
        <end position="34"/>
    </location>
</feature>
<keyword evidence="2" id="KW-0472">Membrane</keyword>
<dbReference type="Gene3D" id="3.30.700.10">
    <property type="entry name" value="Glycoprotein, Type 4 Pilin"/>
    <property type="match status" value="1"/>
</dbReference>
<dbReference type="PROSITE" id="PS00409">
    <property type="entry name" value="PROKAR_NTER_METHYL"/>
    <property type="match status" value="1"/>
</dbReference>
<dbReference type="Pfam" id="PF07963">
    <property type="entry name" value="N_methyl"/>
    <property type="match status" value="1"/>
</dbReference>
<organism evidence="3 4">
    <name type="scientific">Candidatus Woykebacteria bacterium RIFCSPLOWO2_01_FULL_41_12</name>
    <dbReference type="NCBI Taxonomy" id="1802604"/>
    <lineage>
        <taxon>Bacteria</taxon>
        <taxon>Candidatus Woykeibacteriota</taxon>
    </lineage>
</organism>
<evidence type="ECO:0000256" key="2">
    <source>
        <dbReference type="SAM" id="Phobius"/>
    </source>
</evidence>
<proteinExistence type="predicted"/>
<keyword evidence="2" id="KW-0812">Transmembrane</keyword>
<feature type="region of interest" description="Disordered" evidence="1">
    <location>
        <begin position="124"/>
        <end position="145"/>
    </location>
</feature>
<comment type="caution">
    <text evidence="3">The sequence shown here is derived from an EMBL/GenBank/DDBJ whole genome shotgun (WGS) entry which is preliminary data.</text>
</comment>
<name>A0A1G1WZ77_9BACT</name>
<evidence type="ECO:0000256" key="1">
    <source>
        <dbReference type="SAM" id="MobiDB-lite"/>
    </source>
</evidence>
<dbReference type="InterPro" id="IPR012902">
    <property type="entry name" value="N_methyl_site"/>
</dbReference>
<dbReference type="EMBL" id="MHDA01000011">
    <property type="protein sequence ID" value="OGY32640.1"/>
    <property type="molecule type" value="Genomic_DNA"/>
</dbReference>